<dbReference type="PANTHER" id="PTHR10900:SF77">
    <property type="entry name" value="FI19380P1"/>
    <property type="match status" value="1"/>
</dbReference>
<keyword evidence="1" id="KW-0732">Signal</keyword>
<dbReference type="GO" id="GO:0030198">
    <property type="term" value="P:extracellular matrix organization"/>
    <property type="evidence" value="ECO:0007669"/>
    <property type="project" value="TreeGrafter"/>
</dbReference>
<sequence length="173" mass="17430">MIQRTLLSAVVAALALGSTAGLTGCAATGGQQTTAQAASAANPAAAIRQRADLSTLARLVQQAGLETALQGNVTVFAPNDEAFKAVPVATLDKLAKDPEALKAVLNYHVLPTVLKSDAIPGAAQVVTAQGAKLSLSKAGDFITADESLVISADQPAGGGVVHVVDRVLMPPKK</sequence>
<dbReference type="PANTHER" id="PTHR10900">
    <property type="entry name" value="PERIOSTIN-RELATED"/>
    <property type="match status" value="1"/>
</dbReference>
<keyword evidence="4" id="KW-1185">Reference proteome</keyword>
<evidence type="ECO:0000313" key="4">
    <source>
        <dbReference type="Proteomes" id="UP000244892"/>
    </source>
</evidence>
<feature type="chain" id="PRO_5016144779" evidence="1">
    <location>
        <begin position="21"/>
        <end position="173"/>
    </location>
</feature>
<accession>A0A2U8FT88</accession>
<dbReference type="InterPro" id="IPR050904">
    <property type="entry name" value="Adhesion/Biosynth-related"/>
</dbReference>
<dbReference type="OrthoDB" id="9800666at2"/>
<dbReference type="Pfam" id="PF02469">
    <property type="entry name" value="Fasciclin"/>
    <property type="match status" value="1"/>
</dbReference>
<dbReference type="PROSITE" id="PS51257">
    <property type="entry name" value="PROKAR_LIPOPROTEIN"/>
    <property type="match status" value="1"/>
</dbReference>
<dbReference type="EMBL" id="CP029210">
    <property type="protein sequence ID" value="AWI53624.1"/>
    <property type="molecule type" value="Genomic_DNA"/>
</dbReference>
<reference evidence="3 4" key="1">
    <citation type="submission" date="2018-05" db="EMBL/GenBank/DDBJ databases">
        <title>complete genome sequence of Aquabacterium olei NBRC 110486.</title>
        <authorList>
            <person name="Tang B."/>
            <person name="Chang J."/>
            <person name="Zhang L."/>
            <person name="Yang H."/>
        </authorList>
    </citation>
    <scope>NUCLEOTIDE SEQUENCE [LARGE SCALE GENOMIC DNA]</scope>
    <source>
        <strain evidence="3 4">NBRC 110486</strain>
    </source>
</reference>
<dbReference type="SUPFAM" id="SSF82153">
    <property type="entry name" value="FAS1 domain"/>
    <property type="match status" value="1"/>
</dbReference>
<dbReference type="Proteomes" id="UP000244892">
    <property type="component" value="Chromosome"/>
</dbReference>
<evidence type="ECO:0000313" key="3">
    <source>
        <dbReference type="EMBL" id="AWI53624.1"/>
    </source>
</evidence>
<dbReference type="KEGG" id="aon:DEH84_09410"/>
<dbReference type="SMART" id="SM00554">
    <property type="entry name" value="FAS1"/>
    <property type="match status" value="1"/>
</dbReference>
<name>A0A2U8FT88_9BURK</name>
<feature type="domain" description="FAS1" evidence="2">
    <location>
        <begin position="40"/>
        <end position="168"/>
    </location>
</feature>
<dbReference type="InterPro" id="IPR000782">
    <property type="entry name" value="FAS1_domain"/>
</dbReference>
<protein>
    <submittedName>
        <fullName evidence="3">Fasciclin</fullName>
    </submittedName>
</protein>
<dbReference type="GO" id="GO:0005615">
    <property type="term" value="C:extracellular space"/>
    <property type="evidence" value="ECO:0007669"/>
    <property type="project" value="TreeGrafter"/>
</dbReference>
<evidence type="ECO:0000256" key="1">
    <source>
        <dbReference type="SAM" id="SignalP"/>
    </source>
</evidence>
<dbReference type="GO" id="GO:0050839">
    <property type="term" value="F:cell adhesion molecule binding"/>
    <property type="evidence" value="ECO:0007669"/>
    <property type="project" value="TreeGrafter"/>
</dbReference>
<dbReference type="InterPro" id="IPR036378">
    <property type="entry name" value="FAS1_dom_sf"/>
</dbReference>
<dbReference type="FunFam" id="2.30.180.10:FF:000032">
    <property type="entry name" value="Fasciclin domain-containing protein, putative"/>
    <property type="match status" value="1"/>
</dbReference>
<dbReference type="GO" id="GO:0031012">
    <property type="term" value="C:extracellular matrix"/>
    <property type="evidence" value="ECO:0007669"/>
    <property type="project" value="TreeGrafter"/>
</dbReference>
<proteinExistence type="predicted"/>
<dbReference type="AlphaFoldDB" id="A0A2U8FT88"/>
<evidence type="ECO:0000259" key="2">
    <source>
        <dbReference type="PROSITE" id="PS50213"/>
    </source>
</evidence>
<dbReference type="RefSeq" id="WP_109036624.1">
    <property type="nucleotide sequence ID" value="NZ_CP029210.1"/>
</dbReference>
<feature type="signal peptide" evidence="1">
    <location>
        <begin position="1"/>
        <end position="20"/>
    </location>
</feature>
<gene>
    <name evidence="3" type="ORF">DEH84_09410</name>
</gene>
<dbReference type="GO" id="GO:0007155">
    <property type="term" value="P:cell adhesion"/>
    <property type="evidence" value="ECO:0007669"/>
    <property type="project" value="TreeGrafter"/>
</dbReference>
<dbReference type="PROSITE" id="PS50213">
    <property type="entry name" value="FAS1"/>
    <property type="match status" value="1"/>
</dbReference>
<organism evidence="3 4">
    <name type="scientific">Aquabacterium olei</name>
    <dbReference type="NCBI Taxonomy" id="1296669"/>
    <lineage>
        <taxon>Bacteria</taxon>
        <taxon>Pseudomonadati</taxon>
        <taxon>Pseudomonadota</taxon>
        <taxon>Betaproteobacteria</taxon>
        <taxon>Burkholderiales</taxon>
        <taxon>Aquabacterium</taxon>
    </lineage>
</organism>
<dbReference type="Gene3D" id="2.30.180.10">
    <property type="entry name" value="FAS1 domain"/>
    <property type="match status" value="1"/>
</dbReference>